<organism evidence="3 4">
    <name type="scientific">Symbiodinium necroappetens</name>
    <dbReference type="NCBI Taxonomy" id="1628268"/>
    <lineage>
        <taxon>Eukaryota</taxon>
        <taxon>Sar</taxon>
        <taxon>Alveolata</taxon>
        <taxon>Dinophyceae</taxon>
        <taxon>Suessiales</taxon>
        <taxon>Symbiodiniaceae</taxon>
        <taxon>Symbiodinium</taxon>
    </lineage>
</organism>
<evidence type="ECO:0000256" key="1">
    <source>
        <dbReference type="SAM" id="Coils"/>
    </source>
</evidence>
<dbReference type="OrthoDB" id="428184at2759"/>
<name>A0A812P2V0_9DINO</name>
<feature type="region of interest" description="Disordered" evidence="2">
    <location>
        <begin position="1"/>
        <end position="39"/>
    </location>
</feature>
<dbReference type="EMBL" id="CAJNJA010013318">
    <property type="protein sequence ID" value="CAE7318313.1"/>
    <property type="molecule type" value="Genomic_DNA"/>
</dbReference>
<sequence length="412" mass="45815">MSRTLSKSLPLSGVLASGPPSPKSPRSPKDTKVSWPQRKTVQRLQGNARAVVCAGRLHKASPVVDHAEIPDRVLGSLKNFVPEDFLTSFKDWIELPDGHDDEGSILSRDASIPMEDYMSQLHKQRCATPCATDAPRVLAGQRRKHDCLGNKLTRRRQDCPRHEQMKELLPHLPPEPPRLSRSVRKARAELAAQHSERERLKVEEQRVEARRRLCLCRFRAIGFAVLRRLRDEDEDFLEAVRTNPVMPMTPCTSEEGLEDAAGPGPKLFEHRLKQARRRKASTPGRSAQREELATRGNFRAKFIDDLVTLEPRIETQPLLAFMDQGEAAAIVQKGRKASKSSRQKDSSPAARGAAPEEEPKDAQSDAKASPGPTAAAKIAARRVKLQRMLDVLDPGTCRAADFCGSLAAREQV</sequence>
<feature type="coiled-coil region" evidence="1">
    <location>
        <begin position="183"/>
        <end position="212"/>
    </location>
</feature>
<dbReference type="Proteomes" id="UP000601435">
    <property type="component" value="Unassembled WGS sequence"/>
</dbReference>
<accession>A0A812P2V0</accession>
<protein>
    <submittedName>
        <fullName evidence="3">Uncharacterized protein</fullName>
    </submittedName>
</protein>
<feature type="region of interest" description="Disordered" evidence="2">
    <location>
        <begin position="273"/>
        <end position="293"/>
    </location>
</feature>
<keyword evidence="4" id="KW-1185">Reference proteome</keyword>
<dbReference type="AlphaFoldDB" id="A0A812P2V0"/>
<feature type="region of interest" description="Disordered" evidence="2">
    <location>
        <begin position="332"/>
        <end position="377"/>
    </location>
</feature>
<proteinExistence type="predicted"/>
<reference evidence="3" key="1">
    <citation type="submission" date="2021-02" db="EMBL/GenBank/DDBJ databases">
        <authorList>
            <person name="Dougan E. K."/>
            <person name="Rhodes N."/>
            <person name="Thang M."/>
            <person name="Chan C."/>
        </authorList>
    </citation>
    <scope>NUCLEOTIDE SEQUENCE</scope>
</reference>
<gene>
    <name evidence="3" type="ORF">SNEC2469_LOCUS7961</name>
</gene>
<evidence type="ECO:0000313" key="3">
    <source>
        <dbReference type="EMBL" id="CAE7318313.1"/>
    </source>
</evidence>
<keyword evidence="1" id="KW-0175">Coiled coil</keyword>
<evidence type="ECO:0000256" key="2">
    <source>
        <dbReference type="SAM" id="MobiDB-lite"/>
    </source>
</evidence>
<evidence type="ECO:0000313" key="4">
    <source>
        <dbReference type="Proteomes" id="UP000601435"/>
    </source>
</evidence>
<comment type="caution">
    <text evidence="3">The sequence shown here is derived from an EMBL/GenBank/DDBJ whole genome shotgun (WGS) entry which is preliminary data.</text>
</comment>